<dbReference type="Pfam" id="PF12833">
    <property type="entry name" value="HTH_18"/>
    <property type="match status" value="1"/>
</dbReference>
<evidence type="ECO:0000256" key="1">
    <source>
        <dbReference type="ARBA" id="ARBA00023015"/>
    </source>
</evidence>
<dbReference type="InterPro" id="IPR010499">
    <property type="entry name" value="AraC_E-bd"/>
</dbReference>
<reference evidence="5 6" key="1">
    <citation type="submission" date="2014-08" db="EMBL/GenBank/DDBJ databases">
        <title>Clostridium innocuum, an unnegligible vancomycin-resistant pathogen causing extra-intestinal infections.</title>
        <authorList>
            <person name="Feng Y."/>
            <person name="Chiu C.-H."/>
        </authorList>
    </citation>
    <scope>NUCLEOTIDE SEQUENCE [LARGE SCALE GENOMIC DNA]</scope>
    <source>
        <strain evidence="5 6">AN88</strain>
    </source>
</reference>
<accession>A0A099I2C8</accession>
<dbReference type="Proteomes" id="UP000030008">
    <property type="component" value="Unassembled WGS sequence"/>
</dbReference>
<dbReference type="InterPro" id="IPR029442">
    <property type="entry name" value="GyrI-like"/>
</dbReference>
<gene>
    <name evidence="5" type="ORF">CIAN88_16610</name>
</gene>
<evidence type="ECO:0000256" key="3">
    <source>
        <dbReference type="ARBA" id="ARBA00023163"/>
    </source>
</evidence>
<name>A0A099I2C8_CLOIN</name>
<sequence length="298" mass="34454">MQAWEAIQKTLDYMEEHYEEELTIEQLSTIAHLSRFYYQRLFYRLTGYTVSEYLRSVRLKMAAGLLKADNGKIMDIAMQCGFSSHSTLTRAFRQCYGMSPAEYRASSDIHLDHVIKPELRMQYTLVDEGVPLICDDMVLEIQRRVQKEPLWFSGYTKEDESAKIAQPKENTLVALWDRLEQDDVLQHAALDEGNDILTPSQTPGAFTYMAAVHTAEPVKGYTAFEMPVGTYAVCEYEAESFEDLVQKALYKASAYLFEVWLPRHGYACDAFLIQRYIRPKQEDCRLQLWVKISDSLTL</sequence>
<dbReference type="InterPro" id="IPR020449">
    <property type="entry name" value="Tscrpt_reg_AraC-type_HTH"/>
</dbReference>
<dbReference type="RefSeq" id="WP_044906817.1">
    <property type="nucleotide sequence ID" value="NZ_JQIF01000083.1"/>
</dbReference>
<dbReference type="AlphaFoldDB" id="A0A099I2C8"/>
<dbReference type="SMART" id="SM00871">
    <property type="entry name" value="AraC_E_bind"/>
    <property type="match status" value="1"/>
</dbReference>
<evidence type="ECO:0000313" key="5">
    <source>
        <dbReference type="EMBL" id="KGJ52119.1"/>
    </source>
</evidence>
<dbReference type="InterPro" id="IPR050959">
    <property type="entry name" value="MarA-like"/>
</dbReference>
<dbReference type="PROSITE" id="PS01124">
    <property type="entry name" value="HTH_ARAC_FAMILY_2"/>
    <property type="match status" value="1"/>
</dbReference>
<evidence type="ECO:0000259" key="4">
    <source>
        <dbReference type="PROSITE" id="PS01124"/>
    </source>
</evidence>
<dbReference type="Gene3D" id="3.20.80.10">
    <property type="entry name" value="Regulatory factor, effector binding domain"/>
    <property type="match status" value="1"/>
</dbReference>
<evidence type="ECO:0000256" key="2">
    <source>
        <dbReference type="ARBA" id="ARBA00023125"/>
    </source>
</evidence>
<comment type="caution">
    <text evidence="5">The sequence shown here is derived from an EMBL/GenBank/DDBJ whole genome shotgun (WGS) entry which is preliminary data.</text>
</comment>
<dbReference type="SUPFAM" id="SSF46689">
    <property type="entry name" value="Homeodomain-like"/>
    <property type="match status" value="2"/>
</dbReference>
<protein>
    <submittedName>
        <fullName evidence="5">AraC family transcriptional regulator</fullName>
    </submittedName>
</protein>
<dbReference type="EMBL" id="JQIF01000083">
    <property type="protein sequence ID" value="KGJ52119.1"/>
    <property type="molecule type" value="Genomic_DNA"/>
</dbReference>
<dbReference type="PANTHER" id="PTHR47504">
    <property type="entry name" value="RIGHT ORIGIN-BINDING PROTEIN"/>
    <property type="match status" value="1"/>
</dbReference>
<dbReference type="Pfam" id="PF06445">
    <property type="entry name" value="GyrI-like"/>
    <property type="match status" value="1"/>
</dbReference>
<dbReference type="GO" id="GO:0043565">
    <property type="term" value="F:sequence-specific DNA binding"/>
    <property type="evidence" value="ECO:0007669"/>
    <property type="project" value="InterPro"/>
</dbReference>
<dbReference type="GO" id="GO:0003700">
    <property type="term" value="F:DNA-binding transcription factor activity"/>
    <property type="evidence" value="ECO:0007669"/>
    <property type="project" value="InterPro"/>
</dbReference>
<organism evidence="5 6">
    <name type="scientific">Clostridium innocuum</name>
    <dbReference type="NCBI Taxonomy" id="1522"/>
    <lineage>
        <taxon>Bacteria</taxon>
        <taxon>Bacillati</taxon>
        <taxon>Bacillota</taxon>
        <taxon>Clostridia</taxon>
        <taxon>Eubacteriales</taxon>
        <taxon>Clostridiaceae</taxon>
        <taxon>Clostridium</taxon>
    </lineage>
</organism>
<dbReference type="PRINTS" id="PR00032">
    <property type="entry name" value="HTHARAC"/>
</dbReference>
<keyword evidence="3" id="KW-0804">Transcription</keyword>
<keyword evidence="1" id="KW-0805">Transcription regulation</keyword>
<evidence type="ECO:0000313" key="6">
    <source>
        <dbReference type="Proteomes" id="UP000030008"/>
    </source>
</evidence>
<dbReference type="Gene3D" id="1.10.10.60">
    <property type="entry name" value="Homeodomain-like"/>
    <property type="match status" value="2"/>
</dbReference>
<dbReference type="InterPro" id="IPR018062">
    <property type="entry name" value="HTH_AraC-typ_CS"/>
</dbReference>
<dbReference type="PANTHER" id="PTHR47504:SF5">
    <property type="entry name" value="RIGHT ORIGIN-BINDING PROTEIN"/>
    <property type="match status" value="1"/>
</dbReference>
<feature type="domain" description="HTH araC/xylS-type" evidence="4">
    <location>
        <begin position="8"/>
        <end position="106"/>
    </location>
</feature>
<dbReference type="InterPro" id="IPR011256">
    <property type="entry name" value="Reg_factor_effector_dom_sf"/>
</dbReference>
<dbReference type="PROSITE" id="PS00041">
    <property type="entry name" value="HTH_ARAC_FAMILY_1"/>
    <property type="match status" value="1"/>
</dbReference>
<proteinExistence type="predicted"/>
<dbReference type="InterPro" id="IPR009057">
    <property type="entry name" value="Homeodomain-like_sf"/>
</dbReference>
<dbReference type="SUPFAM" id="SSF55136">
    <property type="entry name" value="Probable bacterial effector-binding domain"/>
    <property type="match status" value="1"/>
</dbReference>
<keyword evidence="2" id="KW-0238">DNA-binding</keyword>
<dbReference type="SMART" id="SM00342">
    <property type="entry name" value="HTH_ARAC"/>
    <property type="match status" value="1"/>
</dbReference>
<dbReference type="InterPro" id="IPR018060">
    <property type="entry name" value="HTH_AraC"/>
</dbReference>